<dbReference type="PANTHER" id="PTHR33643">
    <property type="entry name" value="UREASE ACCESSORY PROTEIN D"/>
    <property type="match status" value="1"/>
</dbReference>
<organism evidence="4 5">
    <name type="scientific">Lentibacillus kimchii</name>
    <dbReference type="NCBI Taxonomy" id="1542911"/>
    <lineage>
        <taxon>Bacteria</taxon>
        <taxon>Bacillati</taxon>
        <taxon>Bacillota</taxon>
        <taxon>Bacilli</taxon>
        <taxon>Bacillales</taxon>
        <taxon>Bacillaceae</taxon>
        <taxon>Lentibacillus</taxon>
    </lineage>
</organism>
<dbReference type="InterPro" id="IPR002669">
    <property type="entry name" value="UreD"/>
</dbReference>
<sequence>MAAWTGDLQLSMKNKRGTSVPETIYFQGAFKLMRPKYYDDSGQPCYFILNPGGGYVDGDRYRMSFTLEKNAELLLTTQAATKIYRTPNKPVTQETTIVLNEGSLLEYIPDPIIAYNKANYKQTNIIHMKTGSTLIYSDIITPGWSPDGSLFSYENIQVKNTVYLNDQLAVFDHLKLNPATDHIQDIGMMEGFSHLGSMLVVNEDLQREHIEALTEQFRSDAADCKLGFSELMAPGFSVRILANQTQVIERILSEIHSYIREHLFSKKRVFLRKY</sequence>
<dbReference type="Pfam" id="PF01774">
    <property type="entry name" value="UreD"/>
    <property type="match status" value="1"/>
</dbReference>
<comment type="subcellular location">
    <subcellularLocation>
        <location evidence="3">Cytoplasm</location>
    </subcellularLocation>
</comment>
<dbReference type="HAMAP" id="MF_01384">
    <property type="entry name" value="UreD"/>
    <property type="match status" value="1"/>
</dbReference>
<comment type="subunit">
    <text evidence="3">UreD, UreF and UreG form a complex that acts as a GTP-hydrolysis-dependent molecular chaperone, activating the urease apoprotein by helping to assemble the nickel containing metallocenter of UreC. The UreE protein probably delivers the nickel.</text>
</comment>
<evidence type="ECO:0000313" key="4">
    <source>
        <dbReference type="EMBL" id="MFC7746049.1"/>
    </source>
</evidence>
<evidence type="ECO:0000256" key="3">
    <source>
        <dbReference type="HAMAP-Rule" id="MF_01384"/>
    </source>
</evidence>
<comment type="caution">
    <text evidence="4">The sequence shown here is derived from an EMBL/GenBank/DDBJ whole genome shotgun (WGS) entry which is preliminary data.</text>
</comment>
<evidence type="ECO:0000256" key="2">
    <source>
        <dbReference type="ARBA" id="ARBA00023186"/>
    </source>
</evidence>
<dbReference type="EMBL" id="JBHTGR010000004">
    <property type="protein sequence ID" value="MFC7746049.1"/>
    <property type="molecule type" value="Genomic_DNA"/>
</dbReference>
<evidence type="ECO:0000313" key="5">
    <source>
        <dbReference type="Proteomes" id="UP001596620"/>
    </source>
</evidence>
<comment type="similarity">
    <text evidence="1 3">Belongs to the UreD family.</text>
</comment>
<name>A0ABW2UU13_9BACI</name>
<dbReference type="PANTHER" id="PTHR33643:SF1">
    <property type="entry name" value="UREASE ACCESSORY PROTEIN D"/>
    <property type="match status" value="1"/>
</dbReference>
<evidence type="ECO:0000256" key="1">
    <source>
        <dbReference type="ARBA" id="ARBA00007177"/>
    </source>
</evidence>
<keyword evidence="3" id="KW-0963">Cytoplasm</keyword>
<reference evidence="5" key="1">
    <citation type="journal article" date="2019" name="Int. J. Syst. Evol. Microbiol.">
        <title>The Global Catalogue of Microorganisms (GCM) 10K type strain sequencing project: providing services to taxonomists for standard genome sequencing and annotation.</title>
        <authorList>
            <consortium name="The Broad Institute Genomics Platform"/>
            <consortium name="The Broad Institute Genome Sequencing Center for Infectious Disease"/>
            <person name="Wu L."/>
            <person name="Ma J."/>
        </authorList>
    </citation>
    <scope>NUCLEOTIDE SEQUENCE [LARGE SCALE GENOMIC DNA]</scope>
    <source>
        <strain evidence="5">JCM 30234</strain>
    </source>
</reference>
<proteinExistence type="inferred from homology"/>
<dbReference type="RefSeq" id="WP_382357531.1">
    <property type="nucleotide sequence ID" value="NZ_JBHTGR010000004.1"/>
</dbReference>
<keyword evidence="2 3" id="KW-0143">Chaperone</keyword>
<keyword evidence="5" id="KW-1185">Reference proteome</keyword>
<accession>A0ABW2UU13</accession>
<keyword evidence="3" id="KW-0996">Nickel insertion</keyword>
<comment type="function">
    <text evidence="3">Required for maturation of urease via the functional incorporation of the urease nickel metallocenter.</text>
</comment>
<gene>
    <name evidence="3" type="primary">ureD</name>
    <name evidence="4" type="ORF">ACFQU8_02190</name>
</gene>
<dbReference type="Proteomes" id="UP001596620">
    <property type="component" value="Unassembled WGS sequence"/>
</dbReference>
<protein>
    <recommendedName>
        <fullName evidence="3">Urease accessory protein UreD</fullName>
    </recommendedName>
</protein>